<reference evidence="1" key="1">
    <citation type="submission" date="2008-12" db="EMBL/GenBank/DDBJ databases">
        <title>Annotation of the Yersinia mollaretii ATCC 43969 genome.</title>
        <authorList>
            <person name="Read T.D."/>
            <person name="Akmal A."/>
            <person name="Bishop-Lilly K."/>
            <person name="Chen P.E."/>
            <person name="Cook C."/>
            <person name="Kiley M.P."/>
            <person name="Lentz S."/>
            <person name="Mateczun A."/>
            <person name="Nagarajan N."/>
            <person name="Nolan N."/>
            <person name="Osborne B.I."/>
            <person name="Pop M."/>
            <person name="Sozhamannan S."/>
            <person name="Stewart A.C."/>
            <person name="Sulakvelidze A."/>
            <person name="Thomason B."/>
            <person name="Willner K."/>
            <person name="Zwick M.E."/>
        </authorList>
    </citation>
    <scope>NUCLEOTIDE SEQUENCE [LARGE SCALE GENOMIC DNA]</scope>
    <source>
        <strain evidence="1">ATCC 43969</strain>
    </source>
</reference>
<dbReference type="EMBL" id="AALD02000013">
    <property type="protein sequence ID" value="EEQ10949.1"/>
    <property type="molecule type" value="Genomic_DNA"/>
</dbReference>
<accession>A0ABP2EFV1</accession>
<dbReference type="RefSeq" id="WP_004874972.1">
    <property type="nucleotide sequence ID" value="NZ_CP054043.1"/>
</dbReference>
<keyword evidence="2" id="KW-1185">Reference proteome</keyword>
<organism evidence="1 2">
    <name type="scientific">Yersinia mollaretii (strain ATCC 43969 / DSM 18520 / CIP 103324 / CNY 7263 / WAIP 204)</name>
    <dbReference type="NCBI Taxonomy" id="349967"/>
    <lineage>
        <taxon>Bacteria</taxon>
        <taxon>Pseudomonadati</taxon>
        <taxon>Pseudomonadota</taxon>
        <taxon>Gammaproteobacteria</taxon>
        <taxon>Enterobacterales</taxon>
        <taxon>Yersiniaceae</taxon>
        <taxon>Yersinia</taxon>
    </lineage>
</organism>
<comment type="caution">
    <text evidence="1">The sequence shown here is derived from an EMBL/GenBank/DDBJ whole genome shotgun (WGS) entry which is preliminary data.</text>
</comment>
<dbReference type="GeneID" id="57917315"/>
<proteinExistence type="predicted"/>
<gene>
    <name evidence="1" type="ORF">ymoll0001_2550</name>
</gene>
<evidence type="ECO:0000313" key="2">
    <source>
        <dbReference type="Proteomes" id="UP000003027"/>
    </source>
</evidence>
<protein>
    <recommendedName>
        <fullName evidence="3">DUF2971 domain-containing protein</fullName>
    </recommendedName>
</protein>
<sequence length="271" mass="31486">MLCYKYRSVNQQTLEMLINREVYFASPDQLNDPLDAKIDINAHYQKIVRKYDPNISEEFNRKAFLLNLLNSKKVTLEDGTEKRLNDLVQEFITSLGIFSLSKTASDALLWSHYGGAHKGLCLEFESDEISSKDVFSRGEIAYKQKPIYEEVFEELLLDFGNFVKPWEKDSSYSDEVADKFYTKQLSDLIDANLYVKSEKWKYEEEYRLVSNKAGKIKFNASALKKIILGIHTSSYDINTIKNILTHPQYEHVKLMRVSKNPNGFDFNIVEI</sequence>
<dbReference type="Proteomes" id="UP000003027">
    <property type="component" value="Unassembled WGS sequence"/>
</dbReference>
<name>A0ABP2EFV1_YERMW</name>
<evidence type="ECO:0008006" key="3">
    <source>
        <dbReference type="Google" id="ProtNLM"/>
    </source>
</evidence>
<dbReference type="InterPro" id="IPR021352">
    <property type="entry name" value="DUF2971"/>
</dbReference>
<dbReference type="Pfam" id="PF11185">
    <property type="entry name" value="DUF2971"/>
    <property type="match status" value="1"/>
</dbReference>
<evidence type="ECO:0000313" key="1">
    <source>
        <dbReference type="EMBL" id="EEQ10949.1"/>
    </source>
</evidence>